<sequence>MIGELFYFPYNRTDFVLGKIIDYVESTGEVTLKSRKGNTWIGFQYQLVPMDCYAECTMMVTNEQNCY</sequence>
<dbReference type="AlphaFoldDB" id="A0A919BRR1"/>
<accession>A0A919BRR1</accession>
<protein>
    <submittedName>
        <fullName evidence="1">Uncharacterized protein</fullName>
    </submittedName>
</protein>
<reference evidence="1" key="2">
    <citation type="submission" date="2020-09" db="EMBL/GenBank/DDBJ databases">
        <authorList>
            <person name="Sun Q."/>
            <person name="Kim S."/>
        </authorList>
    </citation>
    <scope>NUCLEOTIDE SEQUENCE</scope>
    <source>
        <strain evidence="1">KCTC 42731</strain>
    </source>
</reference>
<dbReference type="EMBL" id="BNCK01000014">
    <property type="protein sequence ID" value="GHG07170.1"/>
    <property type="molecule type" value="Genomic_DNA"/>
</dbReference>
<gene>
    <name evidence="1" type="ORF">GCM10017161_41100</name>
</gene>
<keyword evidence="2" id="KW-1185">Reference proteome</keyword>
<organism evidence="1 2">
    <name type="scientific">Thalassotalea marina</name>
    <dbReference type="NCBI Taxonomy" id="1673741"/>
    <lineage>
        <taxon>Bacteria</taxon>
        <taxon>Pseudomonadati</taxon>
        <taxon>Pseudomonadota</taxon>
        <taxon>Gammaproteobacteria</taxon>
        <taxon>Alteromonadales</taxon>
        <taxon>Colwelliaceae</taxon>
        <taxon>Thalassotalea</taxon>
    </lineage>
</organism>
<dbReference type="Proteomes" id="UP000623842">
    <property type="component" value="Unassembled WGS sequence"/>
</dbReference>
<reference evidence="1" key="1">
    <citation type="journal article" date="2014" name="Int. J. Syst. Evol. Microbiol.">
        <title>Complete genome sequence of Corynebacterium casei LMG S-19264T (=DSM 44701T), isolated from a smear-ripened cheese.</title>
        <authorList>
            <consortium name="US DOE Joint Genome Institute (JGI-PGF)"/>
            <person name="Walter F."/>
            <person name="Albersmeier A."/>
            <person name="Kalinowski J."/>
            <person name="Ruckert C."/>
        </authorList>
    </citation>
    <scope>NUCLEOTIDE SEQUENCE</scope>
    <source>
        <strain evidence="1">KCTC 42731</strain>
    </source>
</reference>
<proteinExistence type="predicted"/>
<evidence type="ECO:0000313" key="1">
    <source>
        <dbReference type="EMBL" id="GHG07170.1"/>
    </source>
</evidence>
<name>A0A919BRR1_9GAMM</name>
<comment type="caution">
    <text evidence="1">The sequence shown here is derived from an EMBL/GenBank/DDBJ whole genome shotgun (WGS) entry which is preliminary data.</text>
</comment>
<evidence type="ECO:0000313" key="2">
    <source>
        <dbReference type="Proteomes" id="UP000623842"/>
    </source>
</evidence>